<accession>A0A816KD04</accession>
<name>A0A816KD04_BRANA</name>
<dbReference type="AlphaFoldDB" id="A0A816KD04"/>
<sequence length="70" mass="7993">MDGYDPQSPEHIERGEEDHQGVKGKRGKGKRGSPTQANGQPMPEENDGENYGVFKRERESTNRAFWYNPN</sequence>
<evidence type="ECO:0000256" key="1">
    <source>
        <dbReference type="SAM" id="MobiDB-lite"/>
    </source>
</evidence>
<dbReference type="Proteomes" id="UP001295469">
    <property type="component" value="Chromosome C02"/>
</dbReference>
<protein>
    <submittedName>
        <fullName evidence="2">(rape) hypothetical protein</fullName>
    </submittedName>
</protein>
<dbReference type="EMBL" id="HG994366">
    <property type="protein sequence ID" value="CAF1916831.1"/>
    <property type="molecule type" value="Genomic_DNA"/>
</dbReference>
<feature type="compositionally biased region" description="Basic residues" evidence="1">
    <location>
        <begin position="22"/>
        <end position="31"/>
    </location>
</feature>
<feature type="region of interest" description="Disordered" evidence="1">
    <location>
        <begin position="1"/>
        <end position="70"/>
    </location>
</feature>
<reference evidence="2" key="1">
    <citation type="submission" date="2021-01" db="EMBL/GenBank/DDBJ databases">
        <authorList>
            <consortium name="Genoscope - CEA"/>
            <person name="William W."/>
        </authorList>
    </citation>
    <scope>NUCLEOTIDE SEQUENCE</scope>
</reference>
<evidence type="ECO:0000313" key="2">
    <source>
        <dbReference type="EMBL" id="CAF1916831.1"/>
    </source>
</evidence>
<proteinExistence type="predicted"/>
<gene>
    <name evidence="2" type="ORF">DARMORV10_C02P40320.1</name>
</gene>
<organism evidence="2">
    <name type="scientific">Brassica napus</name>
    <name type="common">Rape</name>
    <dbReference type="NCBI Taxonomy" id="3708"/>
    <lineage>
        <taxon>Eukaryota</taxon>
        <taxon>Viridiplantae</taxon>
        <taxon>Streptophyta</taxon>
        <taxon>Embryophyta</taxon>
        <taxon>Tracheophyta</taxon>
        <taxon>Spermatophyta</taxon>
        <taxon>Magnoliopsida</taxon>
        <taxon>eudicotyledons</taxon>
        <taxon>Gunneridae</taxon>
        <taxon>Pentapetalae</taxon>
        <taxon>rosids</taxon>
        <taxon>malvids</taxon>
        <taxon>Brassicales</taxon>
        <taxon>Brassicaceae</taxon>
        <taxon>Brassiceae</taxon>
        <taxon>Brassica</taxon>
    </lineage>
</organism>
<feature type="compositionally biased region" description="Basic and acidic residues" evidence="1">
    <location>
        <begin position="8"/>
        <end position="21"/>
    </location>
</feature>